<evidence type="ECO:0000256" key="1">
    <source>
        <dbReference type="ARBA" id="ARBA00022490"/>
    </source>
</evidence>
<dbReference type="EMBL" id="DPVG01000073">
    <property type="protein sequence ID" value="HCK23550.1"/>
    <property type="molecule type" value="Genomic_DNA"/>
</dbReference>
<reference evidence="8 9" key="1">
    <citation type="journal article" date="2018" name="Nat. Biotechnol.">
        <title>A standardized bacterial taxonomy based on genome phylogeny substantially revises the tree of life.</title>
        <authorList>
            <person name="Parks D.H."/>
            <person name="Chuvochina M."/>
            <person name="Waite D.W."/>
            <person name="Rinke C."/>
            <person name="Skarshewski A."/>
            <person name="Chaumeil P.A."/>
            <person name="Hugenholtz P."/>
        </authorList>
    </citation>
    <scope>NUCLEOTIDE SEQUENCE [LARGE SCALE GENOMIC DNA]</scope>
    <source>
        <strain evidence="8">UBA9667</strain>
    </source>
</reference>
<dbReference type="SUPFAM" id="SSF53335">
    <property type="entry name" value="S-adenosyl-L-methionine-dependent methyltransferases"/>
    <property type="match status" value="1"/>
</dbReference>
<dbReference type="EC" id="2.1.1.223" evidence="6"/>
<dbReference type="GO" id="GO:0005737">
    <property type="term" value="C:cytoplasm"/>
    <property type="evidence" value="ECO:0007669"/>
    <property type="project" value="UniProtKB-SubCell"/>
</dbReference>
<evidence type="ECO:0000313" key="9">
    <source>
        <dbReference type="Proteomes" id="UP000263098"/>
    </source>
</evidence>
<comment type="similarity">
    <text evidence="6">Belongs to the methyltransferase superfamily. tRNA (adenine-N(6)-)-methyltransferase family.</text>
</comment>
<dbReference type="GO" id="GO:0032259">
    <property type="term" value="P:methylation"/>
    <property type="evidence" value="ECO:0007669"/>
    <property type="project" value="UniProtKB-KW"/>
</dbReference>
<dbReference type="GO" id="GO:0016430">
    <property type="term" value="F:tRNA (adenine-N6)-methyltransferase activity"/>
    <property type="evidence" value="ECO:0007669"/>
    <property type="project" value="UniProtKB-UniRule"/>
</dbReference>
<comment type="function">
    <text evidence="6">Specifically methylates the adenine in position 37 of tRNA(1)(Val) (anticodon cmo5UAC).</text>
</comment>
<dbReference type="GO" id="GO:0008033">
    <property type="term" value="P:tRNA processing"/>
    <property type="evidence" value="ECO:0007669"/>
    <property type="project" value="UniProtKB-UniRule"/>
</dbReference>
<keyword evidence="4 6" id="KW-0949">S-adenosyl-L-methionine</keyword>
<dbReference type="Proteomes" id="UP000263098">
    <property type="component" value="Unassembled WGS sequence"/>
</dbReference>
<feature type="domain" description="Methyltransferase small" evidence="7">
    <location>
        <begin position="36"/>
        <end position="116"/>
    </location>
</feature>
<dbReference type="PANTHER" id="PTHR47739">
    <property type="entry name" value="TRNA1(VAL) (ADENINE(37)-N6)-METHYLTRANSFERASE"/>
    <property type="match status" value="1"/>
</dbReference>
<protein>
    <recommendedName>
        <fullName evidence="6">tRNA1(Val) (adenine(37)-N6)-methyltransferase</fullName>
        <ecNumber evidence="6">2.1.1.223</ecNumber>
    </recommendedName>
    <alternativeName>
        <fullName evidence="6">tRNA m6A37 methyltransferase</fullName>
    </alternativeName>
</protein>
<accession>A0A3D2SDE4</accession>
<keyword evidence="2 6" id="KW-0489">Methyltransferase</keyword>
<proteinExistence type="inferred from homology"/>
<dbReference type="Gene3D" id="3.40.50.150">
    <property type="entry name" value="Vaccinia Virus protein VP39"/>
    <property type="match status" value="1"/>
</dbReference>
<evidence type="ECO:0000256" key="2">
    <source>
        <dbReference type="ARBA" id="ARBA00022603"/>
    </source>
</evidence>
<organism evidence="8 9">
    <name type="scientific">Bacteroides graminisolvens</name>
    <dbReference type="NCBI Taxonomy" id="477666"/>
    <lineage>
        <taxon>Bacteria</taxon>
        <taxon>Pseudomonadati</taxon>
        <taxon>Bacteroidota</taxon>
        <taxon>Bacteroidia</taxon>
        <taxon>Bacteroidales</taxon>
        <taxon>Bacteroidaceae</taxon>
        <taxon>Bacteroides</taxon>
    </lineage>
</organism>
<dbReference type="InterPro" id="IPR022882">
    <property type="entry name" value="tRNA_adenine-N6_MeTrfase"/>
</dbReference>
<dbReference type="PROSITE" id="PS00092">
    <property type="entry name" value="N6_MTASE"/>
    <property type="match status" value="1"/>
</dbReference>
<comment type="caution">
    <text evidence="8">The sequence shown here is derived from an EMBL/GenBank/DDBJ whole genome shotgun (WGS) entry which is preliminary data.</text>
</comment>
<evidence type="ECO:0000256" key="3">
    <source>
        <dbReference type="ARBA" id="ARBA00022679"/>
    </source>
</evidence>
<keyword evidence="5 6" id="KW-0819">tRNA processing</keyword>
<keyword evidence="1 6" id="KW-0963">Cytoplasm</keyword>
<keyword evidence="3 6" id="KW-0808">Transferase</keyword>
<dbReference type="HAMAP" id="MF_01872">
    <property type="entry name" value="tRNA_methyltr_YfiC"/>
    <property type="match status" value="1"/>
</dbReference>
<evidence type="ECO:0000313" key="8">
    <source>
        <dbReference type="EMBL" id="HCK23550.1"/>
    </source>
</evidence>
<dbReference type="InterPro" id="IPR050210">
    <property type="entry name" value="tRNA_Adenine-N(6)_MTase"/>
</dbReference>
<comment type="subcellular location">
    <subcellularLocation>
        <location evidence="6">Cytoplasm</location>
    </subcellularLocation>
</comment>
<evidence type="ECO:0000259" key="7">
    <source>
        <dbReference type="Pfam" id="PF05175"/>
    </source>
</evidence>
<dbReference type="PANTHER" id="PTHR47739:SF1">
    <property type="entry name" value="TRNA1(VAL) (ADENINE(37)-N6)-METHYLTRANSFERASE"/>
    <property type="match status" value="1"/>
</dbReference>
<dbReference type="InterPro" id="IPR007848">
    <property type="entry name" value="Small_mtfrase_dom"/>
</dbReference>
<dbReference type="Pfam" id="PF05175">
    <property type="entry name" value="MTS"/>
    <property type="match status" value="1"/>
</dbReference>
<name>A0A3D2SDE4_9BACE</name>
<dbReference type="AlphaFoldDB" id="A0A3D2SDE4"/>
<dbReference type="InterPro" id="IPR029063">
    <property type="entry name" value="SAM-dependent_MTases_sf"/>
</dbReference>
<evidence type="ECO:0000256" key="4">
    <source>
        <dbReference type="ARBA" id="ARBA00022691"/>
    </source>
</evidence>
<dbReference type="InterPro" id="IPR002052">
    <property type="entry name" value="DNA_methylase_N6_adenine_CS"/>
</dbReference>
<sequence>MFNSYFQFKQFTVWHDKCGMKVGTDGVLLGAWTRVTHSKRILDVGTGTGLVSLMLAQRSDALITAIDIDADAVMQAKENAEKSPWAHRIAVEQHDFTSYQAGALYDTIVCNPPYFIDSLKSPDKKRTTARHTDELTYEDLFKGVALCMESTGEFTMIAPFDVYADLVTLAGKHHLYPIRYLLVITKPGSNPKRVVVTFSFTQQPCDNETLLTEISRHQYSEEYIALTRDYYLNM</sequence>
<dbReference type="GO" id="GO:0003676">
    <property type="term" value="F:nucleic acid binding"/>
    <property type="evidence" value="ECO:0007669"/>
    <property type="project" value="InterPro"/>
</dbReference>
<dbReference type="CDD" id="cd02440">
    <property type="entry name" value="AdoMet_MTases"/>
    <property type="match status" value="1"/>
</dbReference>
<gene>
    <name evidence="8" type="ORF">DHW31_01980</name>
</gene>
<evidence type="ECO:0000256" key="6">
    <source>
        <dbReference type="HAMAP-Rule" id="MF_01872"/>
    </source>
</evidence>
<evidence type="ECO:0000256" key="5">
    <source>
        <dbReference type="ARBA" id="ARBA00022694"/>
    </source>
</evidence>
<comment type="catalytic activity">
    <reaction evidence="6">
        <text>adenosine(37) in tRNA1(Val) + S-adenosyl-L-methionine = N(6)-methyladenosine(37) in tRNA1(Val) + S-adenosyl-L-homocysteine + H(+)</text>
        <dbReference type="Rhea" id="RHEA:43160"/>
        <dbReference type="Rhea" id="RHEA-COMP:10369"/>
        <dbReference type="Rhea" id="RHEA-COMP:10370"/>
        <dbReference type="ChEBI" id="CHEBI:15378"/>
        <dbReference type="ChEBI" id="CHEBI:57856"/>
        <dbReference type="ChEBI" id="CHEBI:59789"/>
        <dbReference type="ChEBI" id="CHEBI:74411"/>
        <dbReference type="ChEBI" id="CHEBI:74449"/>
        <dbReference type="EC" id="2.1.1.223"/>
    </reaction>
</comment>